<proteinExistence type="predicted"/>
<evidence type="ECO:0000313" key="2">
    <source>
        <dbReference type="Proteomes" id="UP001597368"/>
    </source>
</evidence>
<organism evidence="1 2">
    <name type="scientific">Nonomuraea mangrovi</name>
    <dbReference type="NCBI Taxonomy" id="2316207"/>
    <lineage>
        <taxon>Bacteria</taxon>
        <taxon>Bacillati</taxon>
        <taxon>Actinomycetota</taxon>
        <taxon>Actinomycetes</taxon>
        <taxon>Streptosporangiales</taxon>
        <taxon>Streptosporangiaceae</taxon>
        <taxon>Nonomuraea</taxon>
    </lineage>
</organism>
<dbReference type="EMBL" id="JBHUFV010000018">
    <property type="protein sequence ID" value="MFD1932219.1"/>
    <property type="molecule type" value="Genomic_DNA"/>
</dbReference>
<dbReference type="Proteomes" id="UP001597368">
    <property type="component" value="Unassembled WGS sequence"/>
</dbReference>
<name>A0ABW4SV27_9ACTN</name>
<gene>
    <name evidence="1" type="ORF">ACFSKW_12115</name>
</gene>
<accession>A0ABW4SV27</accession>
<protein>
    <submittedName>
        <fullName evidence="1">Uncharacterized protein</fullName>
    </submittedName>
</protein>
<sequence length="79" mass="8852">MTGPKRRRPTPAQREVLERIRDEEVYYLATSPRRSGIPKPTFSVVREAGWVEFGEEVRGQGRLLGLTDEGLAVLAEAAQ</sequence>
<evidence type="ECO:0000313" key="1">
    <source>
        <dbReference type="EMBL" id="MFD1932219.1"/>
    </source>
</evidence>
<reference evidence="2" key="1">
    <citation type="journal article" date="2019" name="Int. J. Syst. Evol. Microbiol.">
        <title>The Global Catalogue of Microorganisms (GCM) 10K type strain sequencing project: providing services to taxonomists for standard genome sequencing and annotation.</title>
        <authorList>
            <consortium name="The Broad Institute Genomics Platform"/>
            <consortium name="The Broad Institute Genome Sequencing Center for Infectious Disease"/>
            <person name="Wu L."/>
            <person name="Ma J."/>
        </authorList>
    </citation>
    <scope>NUCLEOTIDE SEQUENCE [LARGE SCALE GENOMIC DNA]</scope>
    <source>
        <strain evidence="2">ICMP 6774ER</strain>
    </source>
</reference>
<keyword evidence="2" id="KW-1185">Reference proteome</keyword>
<dbReference type="RefSeq" id="WP_379572283.1">
    <property type="nucleotide sequence ID" value="NZ_JBHUFV010000018.1"/>
</dbReference>
<comment type="caution">
    <text evidence="1">The sequence shown here is derived from an EMBL/GenBank/DDBJ whole genome shotgun (WGS) entry which is preliminary data.</text>
</comment>